<accession>U4KK24</accession>
<dbReference type="SUPFAM" id="SSF55194">
    <property type="entry name" value="Ribosome recycling factor, RRF"/>
    <property type="match status" value="1"/>
</dbReference>
<evidence type="ECO:0000256" key="3">
    <source>
        <dbReference type="ARBA" id="ARBA00022490"/>
    </source>
</evidence>
<dbReference type="FunFam" id="1.10.132.20:FF:000001">
    <property type="entry name" value="Ribosome-recycling factor"/>
    <property type="match status" value="1"/>
</dbReference>
<dbReference type="OrthoDB" id="9804006at2"/>
<dbReference type="STRING" id="1318466.BN85402760"/>
<organism evidence="7 8">
    <name type="scientific">Alteracholeplasma palmae (strain ATCC 49389 / J233)</name>
    <name type="common">Acholeplasma palmae</name>
    <dbReference type="NCBI Taxonomy" id="1318466"/>
    <lineage>
        <taxon>Bacteria</taxon>
        <taxon>Bacillati</taxon>
        <taxon>Mycoplasmatota</taxon>
        <taxon>Mollicutes</taxon>
        <taxon>Acholeplasmatales</taxon>
        <taxon>Acholeplasmataceae</taxon>
        <taxon>Acholeplasma</taxon>
    </lineage>
</organism>
<dbReference type="GO" id="GO:0043023">
    <property type="term" value="F:ribosomal large subunit binding"/>
    <property type="evidence" value="ECO:0007669"/>
    <property type="project" value="TreeGrafter"/>
</dbReference>
<dbReference type="Gene3D" id="3.30.1360.40">
    <property type="match status" value="1"/>
</dbReference>
<dbReference type="Pfam" id="PF01765">
    <property type="entry name" value="RRF"/>
    <property type="match status" value="1"/>
</dbReference>
<dbReference type="EMBL" id="FO681347">
    <property type="protein sequence ID" value="CCV63853.1"/>
    <property type="molecule type" value="Genomic_DNA"/>
</dbReference>
<evidence type="ECO:0000256" key="5">
    <source>
        <dbReference type="HAMAP-Rule" id="MF_00040"/>
    </source>
</evidence>
<dbReference type="InterPro" id="IPR023584">
    <property type="entry name" value="Ribosome_recyc_fac_dom"/>
</dbReference>
<evidence type="ECO:0000313" key="7">
    <source>
        <dbReference type="EMBL" id="CCV63853.1"/>
    </source>
</evidence>
<dbReference type="Proteomes" id="UP000032740">
    <property type="component" value="Chromosome"/>
</dbReference>
<dbReference type="GO" id="GO:0006415">
    <property type="term" value="P:translational termination"/>
    <property type="evidence" value="ECO:0007669"/>
    <property type="project" value="UniProtKB-UniRule"/>
</dbReference>
<dbReference type="AlphaFoldDB" id="U4KK24"/>
<dbReference type="PANTHER" id="PTHR20982:SF3">
    <property type="entry name" value="MITOCHONDRIAL RIBOSOME RECYCLING FACTOR PSEUDO 1"/>
    <property type="match status" value="1"/>
</dbReference>
<comment type="function">
    <text evidence="5">Responsible for the release of ribosomes from messenger RNA at the termination of protein biosynthesis. May increase the efficiency of translation by recycling ribosomes from one round of translation to another.</text>
</comment>
<protein>
    <recommendedName>
        <fullName evidence="5">Ribosome-recycling factor</fullName>
        <shortName evidence="5">RRF</shortName>
    </recommendedName>
    <alternativeName>
        <fullName evidence="5">Ribosome-releasing factor</fullName>
    </alternativeName>
</protein>
<evidence type="ECO:0000256" key="1">
    <source>
        <dbReference type="ARBA" id="ARBA00004496"/>
    </source>
</evidence>
<dbReference type="PANTHER" id="PTHR20982">
    <property type="entry name" value="RIBOSOME RECYCLING FACTOR"/>
    <property type="match status" value="1"/>
</dbReference>
<keyword evidence="4 5" id="KW-0648">Protein biosynthesis</keyword>
<proteinExistence type="inferred from homology"/>
<evidence type="ECO:0000259" key="6">
    <source>
        <dbReference type="Pfam" id="PF01765"/>
    </source>
</evidence>
<dbReference type="RefSeq" id="WP_026655675.1">
    <property type="nucleotide sequence ID" value="NC_022538.1"/>
</dbReference>
<evidence type="ECO:0000256" key="2">
    <source>
        <dbReference type="ARBA" id="ARBA00005912"/>
    </source>
</evidence>
<dbReference type="InterPro" id="IPR036191">
    <property type="entry name" value="RRF_sf"/>
</dbReference>
<dbReference type="CDD" id="cd00520">
    <property type="entry name" value="RRF"/>
    <property type="match status" value="1"/>
</dbReference>
<dbReference type="GO" id="GO:0005737">
    <property type="term" value="C:cytoplasm"/>
    <property type="evidence" value="ECO:0007669"/>
    <property type="project" value="UniProtKB-SubCell"/>
</dbReference>
<dbReference type="KEGG" id="apal:BN85402760"/>
<sequence length="184" mass="20822">MTEQADLLLIEIEEKMTKSEESAIHEFANIRTGRANPAVLDRIFVNYYGTDTPLRQVSSVSLSDSNQLYIKPFDSSLLSSIEQAILASQLGVTPQNDGAGIRLTFPQPTEERRRALIKDVDKLAENAKVAIRNVRRDGNDQIKKLELTVDDEKGYLEDVQKLTDKYVKRIDELAKEKSDELLKI</sequence>
<evidence type="ECO:0000313" key="8">
    <source>
        <dbReference type="Proteomes" id="UP000032740"/>
    </source>
</evidence>
<dbReference type="InterPro" id="IPR002661">
    <property type="entry name" value="Ribosome_recyc_fac"/>
</dbReference>
<name>U4KK24_ALTPJ</name>
<dbReference type="HOGENOM" id="CLU_073981_2_0_14"/>
<gene>
    <name evidence="5 7" type="primary">frr</name>
    <name evidence="7" type="ORF">BN85402760</name>
</gene>
<evidence type="ECO:0000256" key="4">
    <source>
        <dbReference type="ARBA" id="ARBA00022917"/>
    </source>
</evidence>
<comment type="similarity">
    <text evidence="2 5">Belongs to the RRF family.</text>
</comment>
<feature type="domain" description="Ribosome recycling factor" evidence="6">
    <location>
        <begin position="25"/>
        <end position="182"/>
    </location>
</feature>
<reference evidence="7 8" key="1">
    <citation type="journal article" date="2013" name="J. Mol. Microbiol. Biotechnol.">
        <title>Analysis of the Complete Genomes of Acholeplasma brassicae , A. palmae and A. laidlawii and Their Comparison to the Obligate Parasites from ' Candidatus Phytoplasma'.</title>
        <authorList>
            <person name="Kube M."/>
            <person name="Siewert C."/>
            <person name="Migdoll A.M."/>
            <person name="Duduk B."/>
            <person name="Holz S."/>
            <person name="Rabus R."/>
            <person name="Seemuller E."/>
            <person name="Mitrovic J."/>
            <person name="Muller I."/>
            <person name="Buttner C."/>
            <person name="Reinhardt R."/>
        </authorList>
    </citation>
    <scope>NUCLEOTIDE SEQUENCE [LARGE SCALE GENOMIC DNA]</scope>
    <source>
        <strain evidence="7 8">J233</strain>
    </source>
</reference>
<dbReference type="HAMAP" id="MF_00040">
    <property type="entry name" value="RRF"/>
    <property type="match status" value="1"/>
</dbReference>
<dbReference type="Gene3D" id="1.10.132.20">
    <property type="entry name" value="Ribosome-recycling factor"/>
    <property type="match status" value="1"/>
</dbReference>
<keyword evidence="3 5" id="KW-0963">Cytoplasm</keyword>
<comment type="subcellular location">
    <subcellularLocation>
        <location evidence="1 5">Cytoplasm</location>
    </subcellularLocation>
</comment>
<dbReference type="NCBIfam" id="TIGR00496">
    <property type="entry name" value="frr"/>
    <property type="match status" value="1"/>
</dbReference>
<keyword evidence="8" id="KW-1185">Reference proteome</keyword>
<dbReference type="FunFam" id="3.30.1360.40:FF:000001">
    <property type="entry name" value="Ribosome-recycling factor"/>
    <property type="match status" value="1"/>
</dbReference>